<name>A0A6I3KL11_9HYPH</name>
<dbReference type="EMBL" id="WMBQ01000001">
    <property type="protein sequence ID" value="MTD94620.1"/>
    <property type="molecule type" value="Genomic_DNA"/>
</dbReference>
<comment type="caution">
    <text evidence="6">The sequence shown here is derived from an EMBL/GenBank/DDBJ whole genome shotgun (WGS) entry which is preliminary data.</text>
</comment>
<keyword evidence="4" id="KW-0012">Acyltransferase</keyword>
<evidence type="ECO:0000256" key="1">
    <source>
        <dbReference type="ARBA" id="ARBA00005395"/>
    </source>
</evidence>
<dbReference type="GO" id="GO:0008080">
    <property type="term" value="F:N-acetyltransferase activity"/>
    <property type="evidence" value="ECO:0007669"/>
    <property type="project" value="InterPro"/>
</dbReference>
<keyword evidence="7" id="KW-1185">Reference proteome</keyword>
<comment type="similarity">
    <text evidence="1">Belongs to the acetyltransferase family. RimI subfamily.</text>
</comment>
<evidence type="ECO:0000313" key="6">
    <source>
        <dbReference type="EMBL" id="MTD94620.1"/>
    </source>
</evidence>
<evidence type="ECO:0000259" key="5">
    <source>
        <dbReference type="PROSITE" id="PS51186"/>
    </source>
</evidence>
<dbReference type="RefSeq" id="WP_154739018.1">
    <property type="nucleotide sequence ID" value="NZ_WMBQ01000001.1"/>
</dbReference>
<protein>
    <submittedName>
        <fullName evidence="6">Ribosomal-protein-alanine N-acetyltransferase</fullName>
    </submittedName>
</protein>
<feature type="domain" description="N-acetyltransferase" evidence="5">
    <location>
        <begin position="13"/>
        <end position="161"/>
    </location>
</feature>
<dbReference type="InterPro" id="IPR006464">
    <property type="entry name" value="AcTrfase_RimI/Ard1"/>
</dbReference>
<dbReference type="Proteomes" id="UP000440694">
    <property type="component" value="Unassembled WGS sequence"/>
</dbReference>
<keyword evidence="2" id="KW-0963">Cytoplasm</keyword>
<dbReference type="PANTHER" id="PTHR43420:SF44">
    <property type="entry name" value="ACETYLTRANSFERASE YPEA"/>
    <property type="match status" value="1"/>
</dbReference>
<dbReference type="InterPro" id="IPR000182">
    <property type="entry name" value="GNAT_dom"/>
</dbReference>
<keyword evidence="3 6" id="KW-0808">Transferase</keyword>
<dbReference type="CDD" id="cd04301">
    <property type="entry name" value="NAT_SF"/>
    <property type="match status" value="1"/>
</dbReference>
<accession>A0A6I3KL11</accession>
<reference evidence="6 7" key="1">
    <citation type="submission" date="2019-11" db="EMBL/GenBank/DDBJ databases">
        <title>Identification of a novel strain.</title>
        <authorList>
            <person name="Xu Q."/>
            <person name="Wang G."/>
        </authorList>
    </citation>
    <scope>NUCLEOTIDE SEQUENCE [LARGE SCALE GENOMIC DNA]</scope>
    <source>
        <strain evidence="7">xq</strain>
    </source>
</reference>
<dbReference type="PROSITE" id="PS51186">
    <property type="entry name" value="GNAT"/>
    <property type="match status" value="1"/>
</dbReference>
<sequence length="161" mass="17372">MCPADTPLNPKNLSLLWASPDRAEEIAALHAQLFDPAWDASSITESIEHPASASFIAQVRDPRSLAGFIIGRIAADEAEILSIGVAPEWQRRGVGRQMVEGLVRAARRAEVKRLFLEVATDNTAAVALYKSLGFKKAGTRNGYYQRAGSEKADAVILALGL</sequence>
<evidence type="ECO:0000313" key="7">
    <source>
        <dbReference type="Proteomes" id="UP000440694"/>
    </source>
</evidence>
<dbReference type="InterPro" id="IPR016181">
    <property type="entry name" value="Acyl_CoA_acyltransferase"/>
</dbReference>
<dbReference type="AlphaFoldDB" id="A0A6I3KL11"/>
<organism evidence="6 7">
    <name type="scientific">Hyphomicrobium album</name>
    <dbReference type="NCBI Taxonomy" id="2665159"/>
    <lineage>
        <taxon>Bacteria</taxon>
        <taxon>Pseudomonadati</taxon>
        <taxon>Pseudomonadota</taxon>
        <taxon>Alphaproteobacteria</taxon>
        <taxon>Hyphomicrobiales</taxon>
        <taxon>Hyphomicrobiaceae</taxon>
        <taxon>Hyphomicrobium</taxon>
    </lineage>
</organism>
<dbReference type="Pfam" id="PF00583">
    <property type="entry name" value="Acetyltransf_1"/>
    <property type="match status" value="1"/>
</dbReference>
<proteinExistence type="inferred from homology"/>
<dbReference type="NCBIfam" id="TIGR01575">
    <property type="entry name" value="rimI"/>
    <property type="match status" value="1"/>
</dbReference>
<evidence type="ECO:0000256" key="3">
    <source>
        <dbReference type="ARBA" id="ARBA00022679"/>
    </source>
</evidence>
<dbReference type="PANTHER" id="PTHR43420">
    <property type="entry name" value="ACETYLTRANSFERASE"/>
    <property type="match status" value="1"/>
</dbReference>
<dbReference type="SUPFAM" id="SSF55729">
    <property type="entry name" value="Acyl-CoA N-acyltransferases (Nat)"/>
    <property type="match status" value="1"/>
</dbReference>
<gene>
    <name evidence="6" type="primary">rimI</name>
    <name evidence="6" type="ORF">GIW81_09780</name>
</gene>
<evidence type="ECO:0000256" key="4">
    <source>
        <dbReference type="ARBA" id="ARBA00023315"/>
    </source>
</evidence>
<dbReference type="Gene3D" id="3.40.630.30">
    <property type="match status" value="1"/>
</dbReference>
<evidence type="ECO:0000256" key="2">
    <source>
        <dbReference type="ARBA" id="ARBA00022490"/>
    </source>
</evidence>
<dbReference type="InterPro" id="IPR050680">
    <property type="entry name" value="YpeA/RimI_acetyltransf"/>
</dbReference>